<dbReference type="GeneID" id="119635194"/>
<dbReference type="PANTHER" id="PTHR14167">
    <property type="entry name" value="SH3 DOMAIN-CONTAINING"/>
    <property type="match status" value="1"/>
</dbReference>
<dbReference type="GO" id="GO:0016477">
    <property type="term" value="P:cell migration"/>
    <property type="evidence" value="ECO:0007669"/>
    <property type="project" value="TreeGrafter"/>
</dbReference>
<feature type="domain" description="SH3" evidence="5">
    <location>
        <begin position="43"/>
        <end position="102"/>
    </location>
</feature>
<feature type="region of interest" description="Disordered" evidence="4">
    <location>
        <begin position="745"/>
        <end position="800"/>
    </location>
</feature>
<feature type="compositionally biased region" description="Low complexity" evidence="4">
    <location>
        <begin position="171"/>
        <end position="181"/>
    </location>
</feature>
<keyword evidence="6" id="KW-1185">Reference proteome</keyword>
<feature type="region of interest" description="Disordered" evidence="4">
    <location>
        <begin position="385"/>
        <end position="469"/>
    </location>
</feature>
<evidence type="ECO:0000256" key="4">
    <source>
        <dbReference type="SAM" id="MobiDB-lite"/>
    </source>
</evidence>
<feature type="compositionally biased region" description="Basic residues" evidence="4">
    <location>
        <begin position="827"/>
        <end position="846"/>
    </location>
</feature>
<protein>
    <submittedName>
        <fullName evidence="7 8">CD2-associated protein isoform X2</fullName>
    </submittedName>
</protein>
<dbReference type="Pfam" id="PF00018">
    <property type="entry name" value="SH3_1"/>
    <property type="match status" value="1"/>
</dbReference>
<evidence type="ECO:0000256" key="1">
    <source>
        <dbReference type="ARBA" id="ARBA00022443"/>
    </source>
</evidence>
<gene>
    <name evidence="7 8" type="primary">LOC119635194</name>
</gene>
<reference evidence="7 8" key="1">
    <citation type="submission" date="2025-04" db="UniProtKB">
        <authorList>
            <consortium name="RefSeq"/>
        </authorList>
    </citation>
    <scope>IDENTIFICATION</scope>
    <source>
        <tissue evidence="7 8">Whole body pupa</tissue>
    </source>
</reference>
<feature type="region of interest" description="Disordered" evidence="4">
    <location>
        <begin position="109"/>
        <end position="136"/>
    </location>
</feature>
<feature type="compositionally biased region" description="Basic residues" evidence="4">
    <location>
        <begin position="551"/>
        <end position="560"/>
    </location>
</feature>
<feature type="region of interest" description="Disordered" evidence="4">
    <location>
        <begin position="815"/>
        <end position="855"/>
    </location>
</feature>
<dbReference type="InterPro" id="IPR036028">
    <property type="entry name" value="SH3-like_dom_sf"/>
</dbReference>
<evidence type="ECO:0000313" key="7">
    <source>
        <dbReference type="RefSeq" id="XP_037885804.1"/>
    </source>
</evidence>
<dbReference type="SUPFAM" id="SSF50044">
    <property type="entry name" value="SH3-domain"/>
    <property type="match status" value="3"/>
</dbReference>
<evidence type="ECO:0000259" key="5">
    <source>
        <dbReference type="PROSITE" id="PS50002"/>
    </source>
</evidence>
<evidence type="ECO:0000256" key="3">
    <source>
        <dbReference type="SAM" id="Coils"/>
    </source>
</evidence>
<feature type="region of interest" description="Disordered" evidence="4">
    <location>
        <begin position="257"/>
        <end position="281"/>
    </location>
</feature>
<feature type="compositionally biased region" description="Low complexity" evidence="4">
    <location>
        <begin position="390"/>
        <end position="433"/>
    </location>
</feature>
<dbReference type="PANTHER" id="PTHR14167:SF92">
    <property type="entry name" value="CIN85 AND CD2AP RELATED, ISOFORM J"/>
    <property type="match status" value="1"/>
</dbReference>
<evidence type="ECO:0000256" key="2">
    <source>
        <dbReference type="PROSITE-ProRule" id="PRU00192"/>
    </source>
</evidence>
<feature type="domain" description="SH3" evidence="5">
    <location>
        <begin position="195"/>
        <end position="256"/>
    </location>
</feature>
<feature type="region of interest" description="Disordered" evidence="4">
    <location>
        <begin position="171"/>
        <end position="196"/>
    </location>
</feature>
<keyword evidence="1 2" id="KW-0728">SH3 domain</keyword>
<feature type="region of interest" description="Disordered" evidence="4">
    <location>
        <begin position="323"/>
        <end position="365"/>
    </location>
</feature>
<proteinExistence type="predicted"/>
<dbReference type="SMART" id="SM00326">
    <property type="entry name" value="SH3"/>
    <property type="match status" value="2"/>
</dbReference>
<dbReference type="Pfam" id="PF14604">
    <property type="entry name" value="SH3_9"/>
    <property type="match status" value="1"/>
</dbReference>
<dbReference type="RefSeq" id="XP_037885804.1">
    <property type="nucleotide sequence ID" value="XM_038029876.1"/>
</dbReference>
<feature type="coiled-coil region" evidence="3">
    <location>
        <begin position="883"/>
        <end position="910"/>
    </location>
</feature>
<feature type="compositionally biased region" description="Low complexity" evidence="4">
    <location>
        <begin position="124"/>
        <end position="136"/>
    </location>
</feature>
<feature type="compositionally biased region" description="Basic and acidic residues" evidence="4">
    <location>
        <begin position="434"/>
        <end position="447"/>
    </location>
</feature>
<feature type="compositionally biased region" description="Polar residues" evidence="4">
    <location>
        <begin position="260"/>
        <end position="281"/>
    </location>
</feature>
<feature type="compositionally biased region" description="Basic and acidic residues" evidence="4">
    <location>
        <begin position="588"/>
        <end position="598"/>
    </location>
</feature>
<dbReference type="PROSITE" id="PS50002">
    <property type="entry name" value="SH3"/>
    <property type="match status" value="3"/>
</dbReference>
<organism evidence="6 7">
    <name type="scientific">Glossina fuscipes</name>
    <dbReference type="NCBI Taxonomy" id="7396"/>
    <lineage>
        <taxon>Eukaryota</taxon>
        <taxon>Metazoa</taxon>
        <taxon>Ecdysozoa</taxon>
        <taxon>Arthropoda</taxon>
        <taxon>Hexapoda</taxon>
        <taxon>Insecta</taxon>
        <taxon>Pterygota</taxon>
        <taxon>Neoptera</taxon>
        <taxon>Endopterygota</taxon>
        <taxon>Diptera</taxon>
        <taxon>Brachycera</taxon>
        <taxon>Muscomorpha</taxon>
        <taxon>Hippoboscoidea</taxon>
        <taxon>Glossinidae</taxon>
        <taxon>Glossina</taxon>
    </lineage>
</organism>
<name>A0A8U0WJQ7_9MUSC</name>
<feature type="compositionally biased region" description="Low complexity" evidence="4">
    <location>
        <begin position="815"/>
        <end position="826"/>
    </location>
</feature>
<feature type="region of interest" description="Disordered" evidence="4">
    <location>
        <begin position="550"/>
        <end position="658"/>
    </location>
</feature>
<feature type="compositionally biased region" description="Basic and acidic residues" evidence="4">
    <location>
        <begin position="605"/>
        <end position="626"/>
    </location>
</feature>
<feature type="compositionally biased region" description="Low complexity" evidence="4">
    <location>
        <begin position="641"/>
        <end position="657"/>
    </location>
</feature>
<dbReference type="Gene3D" id="2.30.30.40">
    <property type="entry name" value="SH3 Domains"/>
    <property type="match status" value="3"/>
</dbReference>
<dbReference type="GO" id="GO:0007015">
    <property type="term" value="P:actin filament organization"/>
    <property type="evidence" value="ECO:0007669"/>
    <property type="project" value="TreeGrafter"/>
</dbReference>
<dbReference type="CDD" id="cd11874">
    <property type="entry name" value="SH3_CD2AP-like_2"/>
    <property type="match status" value="1"/>
</dbReference>
<dbReference type="Proteomes" id="UP000092443">
    <property type="component" value="Unplaced"/>
</dbReference>
<dbReference type="RefSeq" id="XP_037885806.1">
    <property type="nucleotide sequence ID" value="XM_038029878.1"/>
</dbReference>
<evidence type="ECO:0000313" key="6">
    <source>
        <dbReference type="Proteomes" id="UP000092443"/>
    </source>
</evidence>
<feature type="compositionally biased region" description="Polar residues" evidence="4">
    <location>
        <begin position="569"/>
        <end position="587"/>
    </location>
</feature>
<dbReference type="PRINTS" id="PR00452">
    <property type="entry name" value="SH3DOMAIN"/>
</dbReference>
<keyword evidence="3" id="KW-0175">Coiled coil</keyword>
<feature type="compositionally biased region" description="Polar residues" evidence="4">
    <location>
        <begin position="343"/>
        <end position="357"/>
    </location>
</feature>
<dbReference type="InterPro" id="IPR001452">
    <property type="entry name" value="SH3_domain"/>
</dbReference>
<evidence type="ECO:0000313" key="8">
    <source>
        <dbReference type="RefSeq" id="XP_037885806.1"/>
    </source>
</evidence>
<accession>A0A8U0WJQ7</accession>
<dbReference type="InterPro" id="IPR050384">
    <property type="entry name" value="Endophilin_SH3RF"/>
</dbReference>
<feature type="domain" description="SH3" evidence="5">
    <location>
        <begin position="1"/>
        <end position="29"/>
    </location>
</feature>
<sequence>MSGGWWEGTLQTNGKTGMFPDNFVRVVDMNDDNTVILRDKSATSNRRCKVIYSYTQVNDDELSLAVGDVIEFLGEVEEGWWRGRLRNKIGVFPSNFVKVIEPSPVFASKRPPSTANSVGDGINSSMSTASSKTTSLTTANAISTKKTHRLSFHNSKEDLLSNTTTTTTTAATIAGSGNGTSMQADDVAPSLPPKPQREYCRVEFPYAPQNDDELELKVGDIIIIHSMELPDKGWWKGELRGKIGVFPDNFVKLIPPSDVSPLNDSNHQHQAQPQQSHRTAKSTNITNNIVSNATATASNLSASSMSTANNIVNSVGASTKSLIKKSGSTSSTHSSNRKDSFGSRDSLNDILSETGLPSGNVAAQRKSLESKNLDLTNASDAATRLALKKQQQQHQQHQLNIQQQQETKNGSSSSSGSNGFANNITNSMSNSSSELRKSNENVDDKTKTAPPPVLSKKPTIPNKKSNSVSSVAGNIFSGLKQKVKNVENKLTTAVSHDAADGLSSSKLSPSSSVANSNDSNVVIRRAATIAGEDTEFDHVERSSILTDMRAGRVKAPKRRPPSAAMYSVGESNNNTLYLNGSGSGSEANHSDDQLKSDDNSTSEEQLAKPKPREWERKKAPWMEELKASQVRKKTPSPNVEGQAATSTAAGNGGTTSSVAERTSKLFGEELKISNSSSNIVTTSATNTNCIVSNSVKMQQSMVMESSNSTSTTTTSKLSTEAMTKSLSAKLTSETIASTNLVNSSIHSTTSTVEDVRARPNSLSLRNRSLSPSLASSSQRSNNLKSTNATNSGSNTSASPAEISSNAIATTAQKSNNTNSSNVINNHQHLHPHPPQQHQHHHHHHHHNQLENNIGSKTDNARLVELELRVDKLETLVYSQQRTIDELVRSLRDETDRVKNLRSELDKYAQCVTQV</sequence>
<feature type="compositionally biased region" description="Low complexity" evidence="4">
    <location>
        <begin position="758"/>
        <end position="800"/>
    </location>
</feature>
<dbReference type="CDD" id="cd11875">
    <property type="entry name" value="SH3_CD2AP-like_3"/>
    <property type="match status" value="1"/>
</dbReference>
<dbReference type="AlphaFoldDB" id="A0A8U0WJQ7"/>